<evidence type="ECO:0000313" key="2">
    <source>
        <dbReference type="EMBL" id="CEP26722.1"/>
    </source>
</evidence>
<organism evidence="2">
    <name type="scientific">Propionibacterium freudenreichii subsp. freudenreichii</name>
    <dbReference type="NCBI Taxonomy" id="66712"/>
    <lineage>
        <taxon>Bacteria</taxon>
        <taxon>Bacillati</taxon>
        <taxon>Actinomycetota</taxon>
        <taxon>Actinomycetes</taxon>
        <taxon>Propionibacteriales</taxon>
        <taxon>Propionibacteriaceae</taxon>
        <taxon>Propionibacterium</taxon>
    </lineage>
</organism>
<dbReference type="InterPro" id="IPR010985">
    <property type="entry name" value="Ribbon_hlx_hlx"/>
</dbReference>
<gene>
    <name evidence="2" type="ORF">PFCIRM138_09480</name>
</gene>
<proteinExistence type="predicted"/>
<protein>
    <recommendedName>
        <fullName evidence="3">Arc-like DNA binding domain-containing protein</fullName>
    </recommendedName>
</protein>
<evidence type="ECO:0008006" key="3">
    <source>
        <dbReference type="Google" id="ProtNLM"/>
    </source>
</evidence>
<reference evidence="2" key="1">
    <citation type="submission" date="2014-08" db="EMBL/GenBank/DDBJ databases">
        <authorList>
            <person name="Falentin Helene"/>
        </authorList>
    </citation>
    <scope>NUCLEOTIDE SEQUENCE</scope>
</reference>
<dbReference type="KEGG" id="pfre:RM25_1563"/>
<dbReference type="AlphaFoldDB" id="A0A068VUI9"/>
<dbReference type="Gene3D" id="1.10.1220.10">
    <property type="entry name" value="Met repressor-like"/>
    <property type="match status" value="1"/>
</dbReference>
<dbReference type="PATRIC" id="fig|66712.6.peg.1590"/>
<dbReference type="RefSeq" id="WP_036942816.1">
    <property type="nucleotide sequence ID" value="NZ_CP010341.1"/>
</dbReference>
<feature type="compositionally biased region" description="Basic and acidic residues" evidence="1">
    <location>
        <begin position="45"/>
        <end position="54"/>
    </location>
</feature>
<dbReference type="GO" id="GO:0006355">
    <property type="term" value="P:regulation of DNA-templated transcription"/>
    <property type="evidence" value="ECO:0007669"/>
    <property type="project" value="InterPro"/>
</dbReference>
<name>A0A068VUI9_PROFF</name>
<dbReference type="InterPro" id="IPR013321">
    <property type="entry name" value="Arc_rbn_hlx_hlx"/>
</dbReference>
<evidence type="ECO:0000256" key="1">
    <source>
        <dbReference type="SAM" id="MobiDB-lite"/>
    </source>
</evidence>
<accession>A0A068VUI9</accession>
<dbReference type="EMBL" id="LM676420">
    <property type="protein sequence ID" value="CEP26722.1"/>
    <property type="molecule type" value="Genomic_DNA"/>
</dbReference>
<feature type="region of interest" description="Disordered" evidence="1">
    <location>
        <begin position="45"/>
        <end position="74"/>
    </location>
</feature>
<sequence>MSERKTLLLRLDPAVHDALQRWANDELRSTNAQMEMVLRDALRRAGRLPKDVKPIRKPGRPPARRNKGDDQPTT</sequence>
<feature type="compositionally biased region" description="Basic residues" evidence="1">
    <location>
        <begin position="55"/>
        <end position="65"/>
    </location>
</feature>
<dbReference type="SUPFAM" id="SSF47598">
    <property type="entry name" value="Ribbon-helix-helix"/>
    <property type="match status" value="1"/>
</dbReference>